<dbReference type="InterPro" id="IPR027417">
    <property type="entry name" value="P-loop_NTPase"/>
</dbReference>
<protein>
    <submittedName>
        <fullName evidence="4">AAA family ATPase</fullName>
    </submittedName>
</protein>
<dbReference type="Pfam" id="PF05496">
    <property type="entry name" value="RuvB_N"/>
    <property type="match status" value="1"/>
</dbReference>
<dbReference type="GO" id="GO:0005524">
    <property type="term" value="F:ATP binding"/>
    <property type="evidence" value="ECO:0007669"/>
    <property type="project" value="UniProtKB-KW"/>
</dbReference>
<dbReference type="AlphaFoldDB" id="A0A9D2GPC9"/>
<dbReference type="GO" id="GO:0006310">
    <property type="term" value="P:DNA recombination"/>
    <property type="evidence" value="ECO:0007669"/>
    <property type="project" value="InterPro"/>
</dbReference>
<dbReference type="SUPFAM" id="SSF52540">
    <property type="entry name" value="P-loop containing nucleoside triphosphate hydrolases"/>
    <property type="match status" value="1"/>
</dbReference>
<dbReference type="Proteomes" id="UP000824115">
    <property type="component" value="Unassembled WGS sequence"/>
</dbReference>
<dbReference type="GO" id="GO:0003677">
    <property type="term" value="F:DNA binding"/>
    <property type="evidence" value="ECO:0007669"/>
    <property type="project" value="InterPro"/>
</dbReference>
<evidence type="ECO:0000313" key="5">
    <source>
        <dbReference type="Proteomes" id="UP000824115"/>
    </source>
</evidence>
<proteinExistence type="predicted"/>
<keyword evidence="1" id="KW-0547">Nucleotide-binding</keyword>
<accession>A0A9D2GPC9</accession>
<evidence type="ECO:0000259" key="3">
    <source>
        <dbReference type="Pfam" id="PF05496"/>
    </source>
</evidence>
<dbReference type="InterPro" id="IPR008824">
    <property type="entry name" value="RuvB-like_N"/>
</dbReference>
<reference evidence="4" key="1">
    <citation type="journal article" date="2021" name="PeerJ">
        <title>Extensive microbial diversity within the chicken gut microbiome revealed by metagenomics and culture.</title>
        <authorList>
            <person name="Gilroy R."/>
            <person name="Ravi A."/>
            <person name="Getino M."/>
            <person name="Pursley I."/>
            <person name="Horton D.L."/>
            <person name="Alikhan N.F."/>
            <person name="Baker D."/>
            <person name="Gharbi K."/>
            <person name="Hall N."/>
            <person name="Watson M."/>
            <person name="Adriaenssens E.M."/>
            <person name="Foster-Nyarko E."/>
            <person name="Jarju S."/>
            <person name="Secka A."/>
            <person name="Antonio M."/>
            <person name="Oren A."/>
            <person name="Chaudhuri R.R."/>
            <person name="La Ragione R."/>
            <person name="Hildebrand F."/>
            <person name="Pallen M.J."/>
        </authorList>
    </citation>
    <scope>NUCLEOTIDE SEQUENCE</scope>
    <source>
        <strain evidence="4">Gambia16-554</strain>
    </source>
</reference>
<dbReference type="GO" id="GO:0006281">
    <property type="term" value="P:DNA repair"/>
    <property type="evidence" value="ECO:0007669"/>
    <property type="project" value="InterPro"/>
</dbReference>
<keyword evidence="2" id="KW-0067">ATP-binding</keyword>
<comment type="caution">
    <text evidence="4">The sequence shown here is derived from an EMBL/GenBank/DDBJ whole genome shotgun (WGS) entry which is preliminary data.</text>
</comment>
<dbReference type="InterPro" id="IPR004605">
    <property type="entry name" value="DNA_helicase_Holl-junc_RuvB"/>
</dbReference>
<organism evidence="4 5">
    <name type="scientific">Candidatus Coprenecus stercoravium</name>
    <dbReference type="NCBI Taxonomy" id="2840735"/>
    <lineage>
        <taxon>Bacteria</taxon>
        <taxon>Pseudomonadati</taxon>
        <taxon>Bacteroidota</taxon>
        <taxon>Bacteroidia</taxon>
        <taxon>Bacteroidales</taxon>
        <taxon>Rikenellaceae</taxon>
        <taxon>Rikenellaceae incertae sedis</taxon>
        <taxon>Candidatus Coprenecus</taxon>
    </lineage>
</organism>
<feature type="domain" description="RuvB-like AAA+ ATPase" evidence="3">
    <location>
        <begin position="23"/>
        <end position="81"/>
    </location>
</feature>
<dbReference type="PANTHER" id="PTHR42848">
    <property type="match status" value="1"/>
</dbReference>
<dbReference type="CDD" id="cd00009">
    <property type="entry name" value="AAA"/>
    <property type="match status" value="1"/>
</dbReference>
<dbReference type="Gene3D" id="3.40.50.300">
    <property type="entry name" value="P-loop containing nucleotide triphosphate hydrolases"/>
    <property type="match status" value="1"/>
</dbReference>
<reference evidence="4" key="2">
    <citation type="submission" date="2021-04" db="EMBL/GenBank/DDBJ databases">
        <authorList>
            <person name="Gilroy R."/>
        </authorList>
    </citation>
    <scope>NUCLEOTIDE SEQUENCE</scope>
    <source>
        <strain evidence="4">Gambia16-554</strain>
    </source>
</reference>
<gene>
    <name evidence="4" type="ORF">IAC04_01780</name>
</gene>
<name>A0A9D2GPC9_9BACT</name>
<sequence>MNNGDFDARTQSAVKDSDFEGKIRPQDFGEFSGQDKIIENLKIFVKAALLRGEALDHILLHGPPGLGKTTLAHIVANELGV</sequence>
<evidence type="ECO:0000256" key="2">
    <source>
        <dbReference type="ARBA" id="ARBA00022840"/>
    </source>
</evidence>
<evidence type="ECO:0000256" key="1">
    <source>
        <dbReference type="ARBA" id="ARBA00022741"/>
    </source>
</evidence>
<dbReference type="EMBL" id="DXAW01000034">
    <property type="protein sequence ID" value="HIZ85201.1"/>
    <property type="molecule type" value="Genomic_DNA"/>
</dbReference>
<evidence type="ECO:0000313" key="4">
    <source>
        <dbReference type="EMBL" id="HIZ85201.1"/>
    </source>
</evidence>
<feature type="non-terminal residue" evidence="4">
    <location>
        <position position="81"/>
    </location>
</feature>
<dbReference type="PANTHER" id="PTHR42848:SF1">
    <property type="entry name" value="HOLLIDAY JUNCTION BRANCH MIGRATION COMPLEX SUBUNIT RUVB"/>
    <property type="match status" value="1"/>
</dbReference>
<dbReference type="GO" id="GO:0009378">
    <property type="term" value="F:four-way junction helicase activity"/>
    <property type="evidence" value="ECO:0007669"/>
    <property type="project" value="InterPro"/>
</dbReference>